<evidence type="ECO:0000256" key="2">
    <source>
        <dbReference type="SAM" id="MobiDB-lite"/>
    </source>
</evidence>
<protein>
    <submittedName>
        <fullName evidence="3">Uncharacterized protein</fullName>
    </submittedName>
</protein>
<dbReference type="Gene3D" id="2.120.10.60">
    <property type="entry name" value="Tricorn protease N-terminal domain"/>
    <property type="match status" value="1"/>
</dbReference>
<accession>A0ABP4JA10</accession>
<feature type="compositionally biased region" description="Low complexity" evidence="2">
    <location>
        <begin position="9"/>
        <end position="23"/>
    </location>
</feature>
<sequence length="403" mass="42566">MTRTRTRLSRTTPTIHRTTPTTARTRHRAGAGLLLAGALLTGCGAQPGEIPLSEIRAESPTPTADPAVATVTPEVLGAAEAAPAAPTPPNGLIAGRVFLDQGRLTSAIFTVTADGKTRQQLTQPPEQTRDDHPAWSPDGTTIAFDRTSGDSRGRLWITGVDGRKAQQLGALCEADAPDCLNEAETTPAWSPDGTRLAFTRAWGESDPEDDQIQYSDLYVIATDGTTAQRITFLNNDVPYSGDVTDPAWSPDGTQIVFSYRTSATGQPANSRALYLVNADGTGLHRLTPWELRAGERASWSPDGGHILFTSYPGDTDNAPGGGIYTVQPDGTAIEALTPDPSDTTYGNATYSPDGTTIAFAQAAAGGTSELYTMNSDGTDVARLSDTPGHEEGRPTWGTAQPQR</sequence>
<dbReference type="InterPro" id="IPR011659">
    <property type="entry name" value="WD40"/>
</dbReference>
<dbReference type="Gene3D" id="2.120.10.30">
    <property type="entry name" value="TolB, C-terminal domain"/>
    <property type="match status" value="2"/>
</dbReference>
<gene>
    <name evidence="3" type="ORF">GCM10009639_70330</name>
</gene>
<feature type="region of interest" description="Disordered" evidence="2">
    <location>
        <begin position="375"/>
        <end position="403"/>
    </location>
</feature>
<feature type="region of interest" description="Disordered" evidence="2">
    <location>
        <begin position="117"/>
        <end position="147"/>
    </location>
</feature>
<keyword evidence="4" id="KW-1185">Reference proteome</keyword>
<dbReference type="PANTHER" id="PTHR36842">
    <property type="entry name" value="PROTEIN TOLB HOMOLOG"/>
    <property type="match status" value="1"/>
</dbReference>
<dbReference type="PANTHER" id="PTHR36842:SF1">
    <property type="entry name" value="PROTEIN TOLB"/>
    <property type="match status" value="1"/>
</dbReference>
<dbReference type="SUPFAM" id="SSF69304">
    <property type="entry name" value="Tricorn protease N-terminal domain"/>
    <property type="match status" value="1"/>
</dbReference>
<reference evidence="4" key="1">
    <citation type="journal article" date="2019" name="Int. J. Syst. Evol. Microbiol.">
        <title>The Global Catalogue of Microorganisms (GCM) 10K type strain sequencing project: providing services to taxonomists for standard genome sequencing and annotation.</title>
        <authorList>
            <consortium name="The Broad Institute Genomics Platform"/>
            <consortium name="The Broad Institute Genome Sequencing Center for Infectious Disease"/>
            <person name="Wu L."/>
            <person name="Ma J."/>
        </authorList>
    </citation>
    <scope>NUCLEOTIDE SEQUENCE [LARGE SCALE GENOMIC DNA]</scope>
    <source>
        <strain evidence="4">JCM 12393</strain>
    </source>
</reference>
<dbReference type="Pfam" id="PF07676">
    <property type="entry name" value="PD40"/>
    <property type="match status" value="5"/>
</dbReference>
<comment type="caution">
    <text evidence="3">The sequence shown here is derived from an EMBL/GenBank/DDBJ whole genome shotgun (WGS) entry which is preliminary data.</text>
</comment>
<dbReference type="Proteomes" id="UP001499863">
    <property type="component" value="Unassembled WGS sequence"/>
</dbReference>
<dbReference type="RefSeq" id="WP_344345836.1">
    <property type="nucleotide sequence ID" value="NZ_BAAAKJ010000544.1"/>
</dbReference>
<name>A0ABP4JA10_9ACTN</name>
<evidence type="ECO:0000313" key="4">
    <source>
        <dbReference type="Proteomes" id="UP001499863"/>
    </source>
</evidence>
<dbReference type="InterPro" id="IPR011042">
    <property type="entry name" value="6-blade_b-propeller_TolB-like"/>
</dbReference>
<proteinExistence type="inferred from homology"/>
<evidence type="ECO:0000313" key="3">
    <source>
        <dbReference type="EMBL" id="GAA1416114.1"/>
    </source>
</evidence>
<evidence type="ECO:0000256" key="1">
    <source>
        <dbReference type="ARBA" id="ARBA00009820"/>
    </source>
</evidence>
<comment type="similarity">
    <text evidence="1">Belongs to the TolB family.</text>
</comment>
<organism evidence="3 4">
    <name type="scientific">Kitasatospora putterlickiae</name>
    <dbReference type="NCBI Taxonomy" id="221725"/>
    <lineage>
        <taxon>Bacteria</taxon>
        <taxon>Bacillati</taxon>
        <taxon>Actinomycetota</taxon>
        <taxon>Actinomycetes</taxon>
        <taxon>Kitasatosporales</taxon>
        <taxon>Streptomycetaceae</taxon>
        <taxon>Kitasatospora</taxon>
    </lineage>
</organism>
<feature type="region of interest" description="Disordered" evidence="2">
    <location>
        <begin position="1"/>
        <end position="25"/>
    </location>
</feature>
<dbReference type="EMBL" id="BAAAKJ010000544">
    <property type="protein sequence ID" value="GAA1416114.1"/>
    <property type="molecule type" value="Genomic_DNA"/>
</dbReference>